<dbReference type="InterPro" id="IPR052763">
    <property type="entry name" value="DnaJ_C4"/>
</dbReference>
<evidence type="ECO:0000256" key="1">
    <source>
        <dbReference type="SAM" id="Phobius"/>
    </source>
</evidence>
<sequence length="245" mass="28367">MVRSMIAFREISSLYLRCPHPRLAYSLRHISISRTTLQNHYDVLGISKNSSRDIIKEAYFKKSKLLHPDAKPSDPSQHQKFIELTNAYSVLSKPLSRRDYDLELQGVRVSPYRVHVHRTSTSHPFGSTGEYASHDYYGFSNDPNVGVHYYGIKGIRKVSNMTIMIGCVILLVVSALGHFILLHYGAQFTARQLDERDRKISKIYSEVKRRARENGPKKQMELLRQNYEEFHRKKNKKIQEGSSDP</sequence>
<name>A0ABM0GMS7_SACKO</name>
<dbReference type="InterPro" id="IPR001623">
    <property type="entry name" value="DnaJ_domain"/>
</dbReference>
<evidence type="ECO:0000313" key="3">
    <source>
        <dbReference type="Proteomes" id="UP000694865"/>
    </source>
</evidence>
<dbReference type="InterPro" id="IPR036869">
    <property type="entry name" value="J_dom_sf"/>
</dbReference>
<keyword evidence="1" id="KW-0812">Transmembrane</keyword>
<keyword evidence="1" id="KW-1133">Transmembrane helix</keyword>
<dbReference type="SUPFAM" id="SSF46565">
    <property type="entry name" value="Chaperone J-domain"/>
    <property type="match status" value="1"/>
</dbReference>
<protein>
    <submittedName>
        <fullName evidence="4">DnaJ homolog subfamily C member 4-like</fullName>
    </submittedName>
</protein>
<evidence type="ECO:0000313" key="4">
    <source>
        <dbReference type="RefSeq" id="XP_002733359.2"/>
    </source>
</evidence>
<keyword evidence="3" id="KW-1185">Reference proteome</keyword>
<dbReference type="PRINTS" id="PR00625">
    <property type="entry name" value="JDOMAIN"/>
</dbReference>
<dbReference type="GeneID" id="100373110"/>
<organism evidence="3 4">
    <name type="scientific">Saccoglossus kowalevskii</name>
    <name type="common">Acorn worm</name>
    <dbReference type="NCBI Taxonomy" id="10224"/>
    <lineage>
        <taxon>Eukaryota</taxon>
        <taxon>Metazoa</taxon>
        <taxon>Hemichordata</taxon>
        <taxon>Enteropneusta</taxon>
        <taxon>Harrimaniidae</taxon>
        <taxon>Saccoglossus</taxon>
    </lineage>
</organism>
<evidence type="ECO:0000259" key="2">
    <source>
        <dbReference type="PROSITE" id="PS50076"/>
    </source>
</evidence>
<dbReference type="PANTHER" id="PTHR44825:SF1">
    <property type="entry name" value="DNAJ HOMOLOG SUBFAMILY C MEMBER 4"/>
    <property type="match status" value="1"/>
</dbReference>
<keyword evidence="1" id="KW-0472">Membrane</keyword>
<proteinExistence type="predicted"/>
<dbReference type="RefSeq" id="XP_002733359.2">
    <property type="nucleotide sequence ID" value="XM_002733313.2"/>
</dbReference>
<dbReference type="Proteomes" id="UP000694865">
    <property type="component" value="Unplaced"/>
</dbReference>
<reference evidence="4" key="1">
    <citation type="submission" date="2025-08" db="UniProtKB">
        <authorList>
            <consortium name="RefSeq"/>
        </authorList>
    </citation>
    <scope>IDENTIFICATION</scope>
    <source>
        <tissue evidence="4">Testes</tissue>
    </source>
</reference>
<gene>
    <name evidence="4" type="primary">LOC100373110</name>
</gene>
<feature type="transmembrane region" description="Helical" evidence="1">
    <location>
        <begin position="163"/>
        <end position="186"/>
    </location>
</feature>
<feature type="domain" description="J" evidence="2">
    <location>
        <begin position="39"/>
        <end position="104"/>
    </location>
</feature>
<dbReference type="PROSITE" id="PS50076">
    <property type="entry name" value="DNAJ_2"/>
    <property type="match status" value="1"/>
</dbReference>
<dbReference type="Pfam" id="PF00226">
    <property type="entry name" value="DnaJ"/>
    <property type="match status" value="1"/>
</dbReference>
<dbReference type="SMART" id="SM00271">
    <property type="entry name" value="DnaJ"/>
    <property type="match status" value="1"/>
</dbReference>
<dbReference type="PANTHER" id="PTHR44825">
    <property type="match status" value="1"/>
</dbReference>
<dbReference type="Gene3D" id="1.10.287.110">
    <property type="entry name" value="DnaJ domain"/>
    <property type="match status" value="1"/>
</dbReference>
<accession>A0ABM0GMS7</accession>
<dbReference type="CDD" id="cd06257">
    <property type="entry name" value="DnaJ"/>
    <property type="match status" value="1"/>
</dbReference>